<dbReference type="Proteomes" id="UP001595828">
    <property type="component" value="Unassembled WGS sequence"/>
</dbReference>
<feature type="domain" description="TadE-like" evidence="2">
    <location>
        <begin position="11"/>
        <end position="53"/>
    </location>
</feature>
<keyword evidence="1" id="KW-0812">Transmembrane</keyword>
<evidence type="ECO:0000259" key="2">
    <source>
        <dbReference type="Pfam" id="PF07811"/>
    </source>
</evidence>
<evidence type="ECO:0000313" key="3">
    <source>
        <dbReference type="EMBL" id="MFC4293523.1"/>
    </source>
</evidence>
<evidence type="ECO:0000256" key="1">
    <source>
        <dbReference type="SAM" id="Phobius"/>
    </source>
</evidence>
<sequence>MRRGFLLDQRGASAAEFALVLPIFLLFLLGMIDVGRYAWALNEAEKATQIGARWLAVTDIIPGGDAATGLKNYSFATGSSVPQGSAVDITKFPGVYCESTSTTLTCTCKGTCPFSVAIDATAQASFDAVVARMQQIYPTITKSNVRIDYDNSGLGFSGDPNGPDVAPLITVSLKNLGFPLYFALGKAVPLPSFRYAITMEDGSGTVSN</sequence>
<comment type="caution">
    <text evidence="3">The sequence shown here is derived from an EMBL/GenBank/DDBJ whole genome shotgun (WGS) entry which is preliminary data.</text>
</comment>
<keyword evidence="1" id="KW-1133">Transmembrane helix</keyword>
<keyword evidence="4" id="KW-1185">Reference proteome</keyword>
<dbReference type="InterPro" id="IPR012495">
    <property type="entry name" value="TadE-like_dom"/>
</dbReference>
<protein>
    <submittedName>
        <fullName evidence="3">TadE/TadG family type IV pilus assembly protein</fullName>
    </submittedName>
</protein>
<evidence type="ECO:0000313" key="4">
    <source>
        <dbReference type="Proteomes" id="UP001595828"/>
    </source>
</evidence>
<feature type="transmembrane region" description="Helical" evidence="1">
    <location>
        <begin position="12"/>
        <end position="32"/>
    </location>
</feature>
<dbReference type="RefSeq" id="WP_379537018.1">
    <property type="nucleotide sequence ID" value="NZ_JBHSDR010000003.1"/>
</dbReference>
<dbReference type="EMBL" id="JBHSDR010000003">
    <property type="protein sequence ID" value="MFC4293523.1"/>
    <property type="molecule type" value="Genomic_DNA"/>
</dbReference>
<name>A0ABV8RJD4_9SPHN</name>
<proteinExistence type="predicted"/>
<accession>A0ABV8RJD4</accession>
<reference evidence="4" key="1">
    <citation type="journal article" date="2019" name="Int. J. Syst. Evol. Microbiol.">
        <title>The Global Catalogue of Microorganisms (GCM) 10K type strain sequencing project: providing services to taxonomists for standard genome sequencing and annotation.</title>
        <authorList>
            <consortium name="The Broad Institute Genomics Platform"/>
            <consortium name="The Broad Institute Genome Sequencing Center for Infectious Disease"/>
            <person name="Wu L."/>
            <person name="Ma J."/>
        </authorList>
    </citation>
    <scope>NUCLEOTIDE SEQUENCE [LARGE SCALE GENOMIC DNA]</scope>
    <source>
        <strain evidence="4">CGMCC 1.12989</strain>
    </source>
</reference>
<keyword evidence="1" id="KW-0472">Membrane</keyword>
<gene>
    <name evidence="3" type="ORF">ACFO0A_00465</name>
</gene>
<organism evidence="3 4">
    <name type="scientific">Novosphingobium tardum</name>
    <dbReference type="NCBI Taxonomy" id="1538021"/>
    <lineage>
        <taxon>Bacteria</taxon>
        <taxon>Pseudomonadati</taxon>
        <taxon>Pseudomonadota</taxon>
        <taxon>Alphaproteobacteria</taxon>
        <taxon>Sphingomonadales</taxon>
        <taxon>Sphingomonadaceae</taxon>
        <taxon>Novosphingobium</taxon>
    </lineage>
</organism>
<dbReference type="Pfam" id="PF07811">
    <property type="entry name" value="TadE"/>
    <property type="match status" value="1"/>
</dbReference>